<name>A0AAD9MZX9_9ANNE</name>
<organism evidence="1 2">
    <name type="scientific">Paralvinella palmiformis</name>
    <dbReference type="NCBI Taxonomy" id="53620"/>
    <lineage>
        <taxon>Eukaryota</taxon>
        <taxon>Metazoa</taxon>
        <taxon>Spiralia</taxon>
        <taxon>Lophotrochozoa</taxon>
        <taxon>Annelida</taxon>
        <taxon>Polychaeta</taxon>
        <taxon>Sedentaria</taxon>
        <taxon>Canalipalpata</taxon>
        <taxon>Terebellida</taxon>
        <taxon>Terebelliformia</taxon>
        <taxon>Alvinellidae</taxon>
        <taxon>Paralvinella</taxon>
    </lineage>
</organism>
<keyword evidence="2" id="KW-1185">Reference proteome</keyword>
<evidence type="ECO:0000313" key="2">
    <source>
        <dbReference type="Proteomes" id="UP001208570"/>
    </source>
</evidence>
<comment type="caution">
    <text evidence="1">The sequence shown here is derived from an EMBL/GenBank/DDBJ whole genome shotgun (WGS) entry which is preliminary data.</text>
</comment>
<protein>
    <submittedName>
        <fullName evidence="1">Uncharacterized protein</fullName>
    </submittedName>
</protein>
<gene>
    <name evidence="1" type="ORF">LSH36_342g05004</name>
</gene>
<reference evidence="1" key="1">
    <citation type="journal article" date="2023" name="Mol. Biol. Evol.">
        <title>Third-Generation Sequencing Reveals the Adaptive Role of the Epigenome in Three Deep-Sea Polychaetes.</title>
        <authorList>
            <person name="Perez M."/>
            <person name="Aroh O."/>
            <person name="Sun Y."/>
            <person name="Lan Y."/>
            <person name="Juniper S.K."/>
            <person name="Young C.R."/>
            <person name="Angers B."/>
            <person name="Qian P.Y."/>
        </authorList>
    </citation>
    <scope>NUCLEOTIDE SEQUENCE</scope>
    <source>
        <strain evidence="1">P08H-3</strain>
    </source>
</reference>
<dbReference type="Proteomes" id="UP001208570">
    <property type="component" value="Unassembled WGS sequence"/>
</dbReference>
<dbReference type="EMBL" id="JAODUP010000342">
    <property type="protein sequence ID" value="KAK2152017.1"/>
    <property type="molecule type" value="Genomic_DNA"/>
</dbReference>
<sequence length="137" mass="15401">MDYIKPFTNLAVDHFIVSREGLQLDQIPDFLVGRVGYDNWLVAKARDWNITPIDASKAVLALHQCGADGYRSGFANKPKNSVNWNIILANRSSFDYRRGSIALTPLYTTGRCISRHNSRHPVHCNQTNDITAGTQKL</sequence>
<evidence type="ECO:0000313" key="1">
    <source>
        <dbReference type="EMBL" id="KAK2152017.1"/>
    </source>
</evidence>
<dbReference type="AlphaFoldDB" id="A0AAD9MZX9"/>
<accession>A0AAD9MZX9</accession>
<proteinExistence type="predicted"/>